<protein>
    <submittedName>
        <fullName evidence="2">Pimeloyl-ACP methyl ester carboxylesterase</fullName>
    </submittedName>
</protein>
<name>A0A7W3LNR8_ACTNM</name>
<dbReference type="AlphaFoldDB" id="A0A7W3LNR8"/>
<dbReference type="Proteomes" id="UP000572680">
    <property type="component" value="Unassembled WGS sequence"/>
</dbReference>
<reference evidence="2 3" key="1">
    <citation type="submission" date="2020-08" db="EMBL/GenBank/DDBJ databases">
        <title>Genomic Encyclopedia of Type Strains, Phase IV (KMG-IV): sequencing the most valuable type-strain genomes for metagenomic binning, comparative biology and taxonomic classification.</title>
        <authorList>
            <person name="Goeker M."/>
        </authorList>
    </citation>
    <scope>NUCLEOTIDE SEQUENCE [LARGE SCALE GENOMIC DNA]</scope>
    <source>
        <strain evidence="2 3">DSM 44197</strain>
    </source>
</reference>
<keyword evidence="3" id="KW-1185">Reference proteome</keyword>
<dbReference type="PANTHER" id="PTHR45763">
    <property type="entry name" value="HYDROLASE, ALPHA/BETA FOLD FAMILY PROTEIN, EXPRESSED-RELATED"/>
    <property type="match status" value="1"/>
</dbReference>
<dbReference type="GO" id="GO:0003824">
    <property type="term" value="F:catalytic activity"/>
    <property type="evidence" value="ECO:0007669"/>
    <property type="project" value="UniProtKB-ARBA"/>
</dbReference>
<accession>A0A7W3LNR8</accession>
<feature type="domain" description="AB hydrolase-1" evidence="1">
    <location>
        <begin position="33"/>
        <end position="122"/>
    </location>
</feature>
<dbReference type="SUPFAM" id="SSF53474">
    <property type="entry name" value="alpha/beta-Hydrolases"/>
    <property type="match status" value="1"/>
</dbReference>
<proteinExistence type="predicted"/>
<dbReference type="InterPro" id="IPR029058">
    <property type="entry name" value="AB_hydrolase_fold"/>
</dbReference>
<comment type="caution">
    <text evidence="2">The sequence shown here is derived from an EMBL/GenBank/DDBJ whole genome shotgun (WGS) entry which is preliminary data.</text>
</comment>
<sequence>MMFVTDPERLGTTRLPDGRALAWAEWGPRDGFPVVFCPGAGWSRWLGFGPDAVHALGVRLVSVDRPGLGGSDPSPGRTLPDWAEDVRALGLDRPAVVGFSQGAPFALACAAAGVASAVAVVSGGDELAHPAFADALVPDVRRLVDLVAADPAGAEADFAAFGNADSMFRMSVDGGPDVDREVYLRPEFEKAFRRALEEGFARGGAGYARDTVLHLARWPFRVEDVAVPVDLWYGGRDANPTHSPDLGATLERRLPDARRHLLPEAGGGLLWTRAGDVLRELTSRARRR</sequence>
<dbReference type="PANTHER" id="PTHR45763:SF46">
    <property type="entry name" value="AB HYDROLASE-1 DOMAIN-CONTAINING PROTEIN"/>
    <property type="match status" value="1"/>
</dbReference>
<dbReference type="InterPro" id="IPR000073">
    <property type="entry name" value="AB_hydrolase_1"/>
</dbReference>
<gene>
    <name evidence="2" type="ORF">HNR61_003098</name>
</gene>
<evidence type="ECO:0000259" key="1">
    <source>
        <dbReference type="Pfam" id="PF00561"/>
    </source>
</evidence>
<organism evidence="2 3">
    <name type="scientific">Actinomadura namibiensis</name>
    <dbReference type="NCBI Taxonomy" id="182080"/>
    <lineage>
        <taxon>Bacteria</taxon>
        <taxon>Bacillati</taxon>
        <taxon>Actinomycetota</taxon>
        <taxon>Actinomycetes</taxon>
        <taxon>Streptosporangiales</taxon>
        <taxon>Thermomonosporaceae</taxon>
        <taxon>Actinomadura</taxon>
    </lineage>
</organism>
<dbReference type="RefSeq" id="WP_220509328.1">
    <property type="nucleotide sequence ID" value="NZ_BAAALP010000070.1"/>
</dbReference>
<dbReference type="Gene3D" id="3.40.50.1820">
    <property type="entry name" value="alpha/beta hydrolase"/>
    <property type="match status" value="1"/>
</dbReference>
<dbReference type="EMBL" id="JACJIA010000003">
    <property type="protein sequence ID" value="MBA8951467.1"/>
    <property type="molecule type" value="Genomic_DNA"/>
</dbReference>
<evidence type="ECO:0000313" key="2">
    <source>
        <dbReference type="EMBL" id="MBA8951467.1"/>
    </source>
</evidence>
<dbReference type="Pfam" id="PF00561">
    <property type="entry name" value="Abhydrolase_1"/>
    <property type="match status" value="1"/>
</dbReference>
<evidence type="ECO:0000313" key="3">
    <source>
        <dbReference type="Proteomes" id="UP000572680"/>
    </source>
</evidence>